<keyword evidence="4" id="KW-0012">Acyltransferase</keyword>
<feature type="transmembrane region" description="Helical" evidence="1">
    <location>
        <begin position="332"/>
        <end position="349"/>
    </location>
</feature>
<dbReference type="EMBL" id="BAAAYV010000006">
    <property type="protein sequence ID" value="GAA3655888.1"/>
    <property type="molecule type" value="Genomic_DNA"/>
</dbReference>
<sequence length="681" mass="72823">MNVAEPASSRWFAPPRRGVRPEIQALRAVAVMMVVLYHLWPNRLPGGYAGVDVFFVISGYLITAHLLREVERTGGVALASFWARRARRLLPASLLVVVVSAIATLLFVPRTFWSDFFRHMGGAIFYVENWLLAGDAVDYLAAESNASPVQHYWSLSAEEQFYLIWPLLIVAALWIARRSGAQRRAIAWVLATVTLGSLVMSIVMTSVLPSAAYFITPTRAWEFGIGGLLALVPAAASPTLRATAAWVGAAGIVATAFLYDGQTPFPGWHALLPVLATAAVIWAGTTSARGSLAHLARLRPVQYLGDISYSLYLWHWPPIVVLPYVLGRDMTFWELCGVLALTIVLADLTKRFVEDPVRSAGVLTSRAPRVSLYVAAAAMVVALVVPAGGWATARAESEAAAVEVERFDPTGQCVGADALLDPSCEGAAPVAADDLVPAVSALKEDTADAYECYTQTPEDGELRTCSYGSTEPDATRVALVGDSHAATLIPALKPHLVERGWRLDTYVARGCTWTAGLAESDCAEYRDGLIAALPDYDIVLTTTSRSAGAETEDAPSARAAAWGAAIDAGVEVVAITDNPRVLDDMVDCVAEHPDAAAAGTSCVMPRERAVEPADPILAAAEREPRAGVVRMNDAYCRDDGCPMVAGGVVVYRDAHHLTVTYARSVADVLLQRIDAALAAEG</sequence>
<keyword evidence="1" id="KW-0812">Transmembrane</keyword>
<feature type="transmembrane region" description="Helical" evidence="1">
    <location>
        <begin position="243"/>
        <end position="259"/>
    </location>
</feature>
<feature type="transmembrane region" description="Helical" evidence="1">
    <location>
        <begin position="370"/>
        <end position="391"/>
    </location>
</feature>
<dbReference type="InterPro" id="IPR050879">
    <property type="entry name" value="Acyltransferase_3"/>
</dbReference>
<evidence type="ECO:0000259" key="3">
    <source>
        <dbReference type="Pfam" id="PF19040"/>
    </source>
</evidence>
<feature type="transmembrane region" description="Helical" evidence="1">
    <location>
        <begin position="265"/>
        <end position="286"/>
    </location>
</feature>
<dbReference type="Proteomes" id="UP001410795">
    <property type="component" value="Unassembled WGS sequence"/>
</dbReference>
<feature type="transmembrane region" description="Helical" evidence="1">
    <location>
        <begin position="88"/>
        <end position="108"/>
    </location>
</feature>
<name>A0ABP7BD82_9MICO</name>
<comment type="caution">
    <text evidence="4">The sequence shown here is derived from an EMBL/GenBank/DDBJ whole genome shotgun (WGS) entry which is preliminary data.</text>
</comment>
<dbReference type="RefSeq" id="WP_281427278.1">
    <property type="nucleotide sequence ID" value="NZ_BAAAYV010000006.1"/>
</dbReference>
<keyword evidence="1" id="KW-0472">Membrane</keyword>
<dbReference type="InterPro" id="IPR043968">
    <property type="entry name" value="SGNH"/>
</dbReference>
<gene>
    <name evidence="4" type="ORF">GCM10022202_15140</name>
</gene>
<evidence type="ECO:0000313" key="5">
    <source>
        <dbReference type="Proteomes" id="UP001410795"/>
    </source>
</evidence>
<feature type="transmembrane region" description="Helical" evidence="1">
    <location>
        <begin position="188"/>
        <end position="214"/>
    </location>
</feature>
<evidence type="ECO:0000313" key="4">
    <source>
        <dbReference type="EMBL" id="GAA3655888.1"/>
    </source>
</evidence>
<feature type="transmembrane region" description="Helical" evidence="1">
    <location>
        <begin position="160"/>
        <end position="176"/>
    </location>
</feature>
<dbReference type="InterPro" id="IPR002656">
    <property type="entry name" value="Acyl_transf_3_dom"/>
</dbReference>
<evidence type="ECO:0000259" key="2">
    <source>
        <dbReference type="Pfam" id="PF01757"/>
    </source>
</evidence>
<keyword evidence="1" id="KW-1133">Transmembrane helix</keyword>
<proteinExistence type="predicted"/>
<feature type="transmembrane region" description="Helical" evidence="1">
    <location>
        <begin position="46"/>
        <end position="67"/>
    </location>
</feature>
<evidence type="ECO:0000256" key="1">
    <source>
        <dbReference type="SAM" id="Phobius"/>
    </source>
</evidence>
<protein>
    <submittedName>
        <fullName evidence="4">Acyltransferase family protein</fullName>
    </submittedName>
</protein>
<organism evidence="4 5">
    <name type="scientific">Microbacterium marinilacus</name>
    <dbReference type="NCBI Taxonomy" id="415209"/>
    <lineage>
        <taxon>Bacteria</taxon>
        <taxon>Bacillati</taxon>
        <taxon>Actinomycetota</taxon>
        <taxon>Actinomycetes</taxon>
        <taxon>Micrococcales</taxon>
        <taxon>Microbacteriaceae</taxon>
        <taxon>Microbacterium</taxon>
    </lineage>
</organism>
<keyword evidence="4" id="KW-0808">Transferase</keyword>
<dbReference type="PANTHER" id="PTHR23028">
    <property type="entry name" value="ACETYLTRANSFERASE"/>
    <property type="match status" value="1"/>
</dbReference>
<dbReference type="Pfam" id="PF01757">
    <property type="entry name" value="Acyl_transf_3"/>
    <property type="match status" value="1"/>
</dbReference>
<feature type="domain" description="SGNH" evidence="3">
    <location>
        <begin position="452"/>
        <end position="670"/>
    </location>
</feature>
<feature type="domain" description="Acyltransferase 3" evidence="2">
    <location>
        <begin position="22"/>
        <end position="348"/>
    </location>
</feature>
<keyword evidence="5" id="KW-1185">Reference proteome</keyword>
<dbReference type="Pfam" id="PF19040">
    <property type="entry name" value="SGNH"/>
    <property type="match status" value="1"/>
</dbReference>
<accession>A0ABP7BD82</accession>
<reference evidence="5" key="1">
    <citation type="journal article" date="2019" name="Int. J. Syst. Evol. Microbiol.">
        <title>The Global Catalogue of Microorganisms (GCM) 10K type strain sequencing project: providing services to taxonomists for standard genome sequencing and annotation.</title>
        <authorList>
            <consortium name="The Broad Institute Genomics Platform"/>
            <consortium name="The Broad Institute Genome Sequencing Center for Infectious Disease"/>
            <person name="Wu L."/>
            <person name="Ma J."/>
        </authorList>
    </citation>
    <scope>NUCLEOTIDE SEQUENCE [LARGE SCALE GENOMIC DNA]</scope>
    <source>
        <strain evidence="5">JCM 16546</strain>
    </source>
</reference>
<dbReference type="PANTHER" id="PTHR23028:SF53">
    <property type="entry name" value="ACYL_TRANSF_3 DOMAIN-CONTAINING PROTEIN"/>
    <property type="match status" value="1"/>
</dbReference>
<dbReference type="GO" id="GO:0016746">
    <property type="term" value="F:acyltransferase activity"/>
    <property type="evidence" value="ECO:0007669"/>
    <property type="project" value="UniProtKB-KW"/>
</dbReference>